<protein>
    <submittedName>
        <fullName evidence="2">Uncharacterized protein</fullName>
    </submittedName>
</protein>
<reference evidence="2 3" key="1">
    <citation type="submission" date="2021-07" db="EMBL/GenBank/DDBJ databases">
        <title>The Aristolochia fimbriata genome: insights into angiosperm evolution, floral development and chemical biosynthesis.</title>
        <authorList>
            <person name="Jiao Y."/>
        </authorList>
    </citation>
    <scope>NUCLEOTIDE SEQUENCE [LARGE SCALE GENOMIC DNA]</scope>
    <source>
        <strain evidence="2">IBCAS-2021</strain>
        <tissue evidence="2">Leaf</tissue>
    </source>
</reference>
<dbReference type="Proteomes" id="UP000825729">
    <property type="component" value="Unassembled WGS sequence"/>
</dbReference>
<gene>
    <name evidence="2" type="ORF">H6P81_016651</name>
</gene>
<dbReference type="EMBL" id="JAINDJ010000006">
    <property type="protein sequence ID" value="KAG9445311.1"/>
    <property type="molecule type" value="Genomic_DNA"/>
</dbReference>
<sequence length="210" mass="22869">MSNQGFVIQEDPHLAKAQRFNDLWRTFVKIASRASDYERTYIVAKELANLTIQKIDNAYREALMSRPSEIDMCSSVGIVRDCEINSDSVGNRISMNLPTNIDVSGFARKGKKHCGSSSLAIMKSSLKKRSTKKAQQSRTLCGESNIDQPNTEGVLFDNPAMPTMNDSWHTLEVATTGHQDGKQVSSTIGDVGSQVDSAASFGISGSQAST</sequence>
<proteinExistence type="predicted"/>
<dbReference type="AlphaFoldDB" id="A0AAV7EA63"/>
<name>A0AAV7EA63_ARIFI</name>
<evidence type="ECO:0000256" key="1">
    <source>
        <dbReference type="SAM" id="MobiDB-lite"/>
    </source>
</evidence>
<accession>A0AAV7EA63</accession>
<evidence type="ECO:0000313" key="2">
    <source>
        <dbReference type="EMBL" id="KAG9445311.1"/>
    </source>
</evidence>
<keyword evidence="3" id="KW-1185">Reference proteome</keyword>
<comment type="caution">
    <text evidence="2">The sequence shown here is derived from an EMBL/GenBank/DDBJ whole genome shotgun (WGS) entry which is preliminary data.</text>
</comment>
<evidence type="ECO:0000313" key="3">
    <source>
        <dbReference type="Proteomes" id="UP000825729"/>
    </source>
</evidence>
<organism evidence="2 3">
    <name type="scientific">Aristolochia fimbriata</name>
    <name type="common">White veined hardy Dutchman's pipe vine</name>
    <dbReference type="NCBI Taxonomy" id="158543"/>
    <lineage>
        <taxon>Eukaryota</taxon>
        <taxon>Viridiplantae</taxon>
        <taxon>Streptophyta</taxon>
        <taxon>Embryophyta</taxon>
        <taxon>Tracheophyta</taxon>
        <taxon>Spermatophyta</taxon>
        <taxon>Magnoliopsida</taxon>
        <taxon>Magnoliidae</taxon>
        <taxon>Piperales</taxon>
        <taxon>Aristolochiaceae</taxon>
        <taxon>Aristolochia</taxon>
    </lineage>
</organism>
<feature type="region of interest" description="Disordered" evidence="1">
    <location>
        <begin position="132"/>
        <end position="153"/>
    </location>
</feature>